<dbReference type="EMBL" id="CAJVPQ010001679">
    <property type="protein sequence ID" value="CAG8564755.1"/>
    <property type="molecule type" value="Genomic_DNA"/>
</dbReference>
<feature type="domain" description="AD" evidence="1">
    <location>
        <begin position="81"/>
        <end position="175"/>
    </location>
</feature>
<proteinExistence type="predicted"/>
<dbReference type="InterPro" id="IPR009422">
    <property type="entry name" value="Gemin6"/>
</dbReference>
<dbReference type="GO" id="GO:0000387">
    <property type="term" value="P:spliceosomal snRNP assembly"/>
    <property type="evidence" value="ECO:0007669"/>
    <property type="project" value="TreeGrafter"/>
</dbReference>
<protein>
    <submittedName>
        <fullName evidence="2">16529_t:CDS:1</fullName>
    </submittedName>
</protein>
<sequence>MSNYATYHLTFGQIEESLGKLCTIKLKNNEKGLKGYLYNIDPVTSTIILLQVENNSIENELPSKYKILVIMHHVVSEFKVNNEENGIPRHLLDKMINQRIEDFKHDSEKMQQRKENLISLFESNRIQTNHTKDDPVVHILDRAHVSPPYVISSIECDNDIILQRVKDMITQLSFN</sequence>
<reference evidence="2" key="1">
    <citation type="submission" date="2021-06" db="EMBL/GenBank/DDBJ databases">
        <authorList>
            <person name="Kallberg Y."/>
            <person name="Tangrot J."/>
            <person name="Rosling A."/>
        </authorList>
    </citation>
    <scope>NUCLEOTIDE SEQUENCE</scope>
    <source>
        <strain evidence="2">UK204</strain>
    </source>
</reference>
<dbReference type="AlphaFoldDB" id="A0A9N9BG96"/>
<evidence type="ECO:0000313" key="2">
    <source>
        <dbReference type="EMBL" id="CAG8564755.1"/>
    </source>
</evidence>
<dbReference type="InterPro" id="IPR047574">
    <property type="entry name" value="AD"/>
</dbReference>
<dbReference type="GO" id="GO:0032797">
    <property type="term" value="C:SMN complex"/>
    <property type="evidence" value="ECO:0007669"/>
    <property type="project" value="TreeGrafter"/>
</dbReference>
<accession>A0A9N9BG96</accession>
<dbReference type="GO" id="GO:0005634">
    <property type="term" value="C:nucleus"/>
    <property type="evidence" value="ECO:0007669"/>
    <property type="project" value="InterPro"/>
</dbReference>
<dbReference type="GO" id="GO:0000245">
    <property type="term" value="P:spliceosomal complex assembly"/>
    <property type="evidence" value="ECO:0007669"/>
    <property type="project" value="InterPro"/>
</dbReference>
<dbReference type="PANTHER" id="PTHR14710:SF2">
    <property type="entry name" value="GEM-ASSOCIATED PROTEIN 6"/>
    <property type="match status" value="1"/>
</dbReference>
<dbReference type="Proteomes" id="UP000789570">
    <property type="component" value="Unassembled WGS sequence"/>
</dbReference>
<keyword evidence="3" id="KW-1185">Reference proteome</keyword>
<organism evidence="2 3">
    <name type="scientific">Funneliformis caledonium</name>
    <dbReference type="NCBI Taxonomy" id="1117310"/>
    <lineage>
        <taxon>Eukaryota</taxon>
        <taxon>Fungi</taxon>
        <taxon>Fungi incertae sedis</taxon>
        <taxon>Mucoromycota</taxon>
        <taxon>Glomeromycotina</taxon>
        <taxon>Glomeromycetes</taxon>
        <taxon>Glomerales</taxon>
        <taxon>Glomeraceae</taxon>
        <taxon>Funneliformis</taxon>
    </lineage>
</organism>
<evidence type="ECO:0000259" key="1">
    <source>
        <dbReference type="PROSITE" id="PS52001"/>
    </source>
</evidence>
<dbReference type="PROSITE" id="PS52001">
    <property type="entry name" value="AD"/>
    <property type="match status" value="1"/>
</dbReference>
<dbReference type="OrthoDB" id="77463at2759"/>
<dbReference type="PANTHER" id="PTHR14710">
    <property type="entry name" value="GEM-ASSOCIATED PROTEIN 6"/>
    <property type="match status" value="1"/>
</dbReference>
<comment type="caution">
    <text evidence="2">The sequence shown here is derived from an EMBL/GenBank/DDBJ whole genome shotgun (WGS) entry which is preliminary data.</text>
</comment>
<gene>
    <name evidence="2" type="ORF">FCALED_LOCUS6790</name>
</gene>
<dbReference type="Gene3D" id="2.30.30.100">
    <property type="match status" value="1"/>
</dbReference>
<name>A0A9N9BG96_9GLOM</name>
<evidence type="ECO:0000313" key="3">
    <source>
        <dbReference type="Proteomes" id="UP000789570"/>
    </source>
</evidence>